<sequence>MEGLLTKLRSLDAYPKVNEDFYSRTLSGGIITLASSVVMLLLFVSELRTRLALPLSHFDLVQLLLTLATGLVPLEIR</sequence>
<name>A0A6G1BQY4_9ORYZ</name>
<evidence type="ECO:0000313" key="4">
    <source>
        <dbReference type="Proteomes" id="UP000479710"/>
    </source>
</evidence>
<dbReference type="EMBL" id="SPHZ02000011">
    <property type="protein sequence ID" value="KAF0890360.1"/>
    <property type="molecule type" value="Genomic_DNA"/>
</dbReference>
<protein>
    <recommendedName>
        <fullName evidence="2">Endoplasmic reticulum vesicle transporter N-terminal domain-containing protein</fullName>
    </recommendedName>
</protein>
<comment type="caution">
    <text evidence="3">The sequence shown here is derived from an EMBL/GenBank/DDBJ whole genome shotgun (WGS) entry which is preliminary data.</text>
</comment>
<dbReference type="GO" id="GO:0005783">
    <property type="term" value="C:endoplasmic reticulum"/>
    <property type="evidence" value="ECO:0007669"/>
    <property type="project" value="TreeGrafter"/>
</dbReference>
<organism evidence="3 4">
    <name type="scientific">Oryza meyeriana var. granulata</name>
    <dbReference type="NCBI Taxonomy" id="110450"/>
    <lineage>
        <taxon>Eukaryota</taxon>
        <taxon>Viridiplantae</taxon>
        <taxon>Streptophyta</taxon>
        <taxon>Embryophyta</taxon>
        <taxon>Tracheophyta</taxon>
        <taxon>Spermatophyta</taxon>
        <taxon>Magnoliopsida</taxon>
        <taxon>Liliopsida</taxon>
        <taxon>Poales</taxon>
        <taxon>Poaceae</taxon>
        <taxon>BOP clade</taxon>
        <taxon>Oryzoideae</taxon>
        <taxon>Oryzeae</taxon>
        <taxon>Oryzinae</taxon>
        <taxon>Oryza</taxon>
        <taxon>Oryza meyeriana</taxon>
    </lineage>
</organism>
<keyword evidence="1" id="KW-0812">Transmembrane</keyword>
<accession>A0A6G1BQY4</accession>
<dbReference type="InterPro" id="IPR039542">
    <property type="entry name" value="Erv_N"/>
</dbReference>
<keyword evidence="1" id="KW-1133">Transmembrane helix</keyword>
<keyword evidence="1" id="KW-0472">Membrane</keyword>
<feature type="non-terminal residue" evidence="3">
    <location>
        <position position="77"/>
    </location>
</feature>
<dbReference type="Proteomes" id="UP000479710">
    <property type="component" value="Unassembled WGS sequence"/>
</dbReference>
<evidence type="ECO:0000256" key="1">
    <source>
        <dbReference type="SAM" id="Phobius"/>
    </source>
</evidence>
<dbReference type="OrthoDB" id="695710at2759"/>
<reference evidence="3 4" key="1">
    <citation type="submission" date="2019-11" db="EMBL/GenBank/DDBJ databases">
        <title>Whole genome sequence of Oryza granulata.</title>
        <authorList>
            <person name="Li W."/>
        </authorList>
    </citation>
    <scope>NUCLEOTIDE SEQUENCE [LARGE SCALE GENOMIC DNA]</scope>
    <source>
        <strain evidence="4">cv. Menghai</strain>
        <tissue evidence="3">Leaf</tissue>
    </source>
</reference>
<proteinExistence type="predicted"/>
<evidence type="ECO:0000313" key="3">
    <source>
        <dbReference type="EMBL" id="KAF0890360.1"/>
    </source>
</evidence>
<feature type="domain" description="Endoplasmic reticulum vesicle transporter N-terminal" evidence="2">
    <location>
        <begin position="8"/>
        <end position="49"/>
    </location>
</feature>
<dbReference type="AlphaFoldDB" id="A0A6G1BQY4"/>
<keyword evidence="4" id="KW-1185">Reference proteome</keyword>
<dbReference type="PANTHER" id="PTHR10984:SF82">
    <property type="entry name" value="ENDOPLASMIC RETICULUM VESICLE TRANSPORTER PROTEIN"/>
    <property type="match status" value="1"/>
</dbReference>
<gene>
    <name evidence="3" type="ORF">E2562_002759</name>
</gene>
<evidence type="ECO:0000259" key="2">
    <source>
        <dbReference type="Pfam" id="PF13850"/>
    </source>
</evidence>
<dbReference type="PANTHER" id="PTHR10984">
    <property type="entry name" value="ENDOPLASMIC RETICULUM-GOLGI INTERMEDIATE COMPARTMENT PROTEIN"/>
    <property type="match status" value="1"/>
</dbReference>
<feature type="transmembrane region" description="Helical" evidence="1">
    <location>
        <begin position="21"/>
        <end position="43"/>
    </location>
</feature>
<dbReference type="GO" id="GO:0030134">
    <property type="term" value="C:COPII-coated ER to Golgi transport vesicle"/>
    <property type="evidence" value="ECO:0007669"/>
    <property type="project" value="TreeGrafter"/>
</dbReference>
<dbReference type="InterPro" id="IPR045888">
    <property type="entry name" value="Erv"/>
</dbReference>
<dbReference type="Pfam" id="PF13850">
    <property type="entry name" value="ERGIC_N"/>
    <property type="match status" value="1"/>
</dbReference>